<dbReference type="EMBL" id="VBPA01000133">
    <property type="protein sequence ID" value="TMQ71318.1"/>
    <property type="molecule type" value="Genomic_DNA"/>
</dbReference>
<dbReference type="PROSITE" id="PS00675">
    <property type="entry name" value="SIGMA54_INTERACT_1"/>
    <property type="match status" value="1"/>
</dbReference>
<reference evidence="8 9" key="1">
    <citation type="journal article" date="2019" name="Nat. Microbiol.">
        <title>Mediterranean grassland soil C-N compound turnover is dependent on rainfall and depth, and is mediated by genomically divergent microorganisms.</title>
        <authorList>
            <person name="Diamond S."/>
            <person name="Andeer P.F."/>
            <person name="Li Z."/>
            <person name="Crits-Christoph A."/>
            <person name="Burstein D."/>
            <person name="Anantharaman K."/>
            <person name="Lane K.R."/>
            <person name="Thomas B.C."/>
            <person name="Pan C."/>
            <person name="Northen T.R."/>
            <person name="Banfield J.F."/>
        </authorList>
    </citation>
    <scope>NUCLEOTIDE SEQUENCE [LARGE SCALE GENOMIC DNA]</scope>
    <source>
        <strain evidence="8">WS_10</strain>
    </source>
</reference>
<dbReference type="InterPro" id="IPR003593">
    <property type="entry name" value="AAA+_ATPase"/>
</dbReference>
<dbReference type="InterPro" id="IPR025662">
    <property type="entry name" value="Sigma_54_int_dom_ATP-bd_1"/>
</dbReference>
<evidence type="ECO:0000313" key="9">
    <source>
        <dbReference type="Proteomes" id="UP000319836"/>
    </source>
</evidence>
<dbReference type="InterPro" id="IPR009057">
    <property type="entry name" value="Homeodomain-like_sf"/>
</dbReference>
<dbReference type="PRINTS" id="PR01590">
    <property type="entry name" value="HTHFIS"/>
</dbReference>
<comment type="caution">
    <text evidence="8">The sequence shown here is derived from an EMBL/GenBank/DDBJ whole genome shotgun (WGS) entry which is preliminary data.</text>
</comment>
<keyword evidence="1" id="KW-0547">Nucleotide-binding</keyword>
<dbReference type="GO" id="GO:0006355">
    <property type="term" value="P:regulation of DNA-templated transcription"/>
    <property type="evidence" value="ECO:0007669"/>
    <property type="project" value="InterPro"/>
</dbReference>
<dbReference type="Pfam" id="PF25601">
    <property type="entry name" value="AAA_lid_14"/>
    <property type="match status" value="1"/>
</dbReference>
<dbReference type="InterPro" id="IPR002078">
    <property type="entry name" value="Sigma_54_int"/>
</dbReference>
<dbReference type="InterPro" id="IPR027417">
    <property type="entry name" value="P-loop_NTPase"/>
</dbReference>
<dbReference type="Pfam" id="PF02954">
    <property type="entry name" value="HTH_8"/>
    <property type="match status" value="1"/>
</dbReference>
<feature type="domain" description="Sigma-54 factor interaction" evidence="6">
    <location>
        <begin position="145"/>
        <end position="372"/>
    </location>
</feature>
<dbReference type="SUPFAM" id="SSF46689">
    <property type="entry name" value="Homeodomain-like"/>
    <property type="match status" value="1"/>
</dbReference>
<dbReference type="FunFam" id="3.40.50.300:FF:000006">
    <property type="entry name" value="DNA-binding transcriptional regulator NtrC"/>
    <property type="match status" value="1"/>
</dbReference>
<evidence type="ECO:0000313" key="8">
    <source>
        <dbReference type="EMBL" id="TMQ71318.1"/>
    </source>
</evidence>
<dbReference type="AlphaFoldDB" id="A0A538U605"/>
<dbReference type="SUPFAM" id="SSF52540">
    <property type="entry name" value="P-loop containing nucleoside triphosphate hydrolases"/>
    <property type="match status" value="1"/>
</dbReference>
<dbReference type="Gene3D" id="1.10.10.60">
    <property type="entry name" value="Homeodomain-like"/>
    <property type="match status" value="1"/>
</dbReference>
<protein>
    <submittedName>
        <fullName evidence="8">Sigma-54-dependent Fis family transcriptional regulator</fullName>
    </submittedName>
</protein>
<accession>A0A538U605</accession>
<dbReference type="CDD" id="cd00009">
    <property type="entry name" value="AAA"/>
    <property type="match status" value="1"/>
</dbReference>
<keyword evidence="2" id="KW-0067">ATP-binding</keyword>
<dbReference type="Pfam" id="PF00158">
    <property type="entry name" value="Sigma54_activat"/>
    <property type="match status" value="1"/>
</dbReference>
<proteinExistence type="predicted"/>
<dbReference type="GO" id="GO:0000160">
    <property type="term" value="P:phosphorelay signal transduction system"/>
    <property type="evidence" value="ECO:0007669"/>
    <property type="project" value="InterPro"/>
</dbReference>
<dbReference type="InterPro" id="IPR011006">
    <property type="entry name" value="CheY-like_superfamily"/>
</dbReference>
<gene>
    <name evidence="8" type="ORF">E6K80_06005</name>
</gene>
<evidence type="ECO:0000256" key="2">
    <source>
        <dbReference type="ARBA" id="ARBA00022840"/>
    </source>
</evidence>
<dbReference type="Gene3D" id="3.40.50.300">
    <property type="entry name" value="P-loop containing nucleotide triphosphate hydrolases"/>
    <property type="match status" value="1"/>
</dbReference>
<keyword evidence="3" id="KW-0805">Transcription regulation</keyword>
<dbReference type="Proteomes" id="UP000319836">
    <property type="component" value="Unassembled WGS sequence"/>
</dbReference>
<name>A0A538U605_UNCEI</name>
<comment type="caution">
    <text evidence="5">Lacks conserved residue(s) required for the propagation of feature annotation.</text>
</comment>
<dbReference type="Pfam" id="PF00072">
    <property type="entry name" value="Response_reg"/>
    <property type="match status" value="1"/>
</dbReference>
<dbReference type="SMART" id="SM00382">
    <property type="entry name" value="AAA"/>
    <property type="match status" value="1"/>
</dbReference>
<dbReference type="PROSITE" id="PS50045">
    <property type="entry name" value="SIGMA54_INTERACT_4"/>
    <property type="match status" value="1"/>
</dbReference>
<evidence type="ECO:0000259" key="6">
    <source>
        <dbReference type="PROSITE" id="PS50045"/>
    </source>
</evidence>
<dbReference type="SUPFAM" id="SSF52172">
    <property type="entry name" value="CheY-like"/>
    <property type="match status" value="1"/>
</dbReference>
<dbReference type="Gene3D" id="1.10.8.60">
    <property type="match status" value="1"/>
</dbReference>
<dbReference type="InterPro" id="IPR002197">
    <property type="entry name" value="HTH_Fis"/>
</dbReference>
<dbReference type="InterPro" id="IPR058031">
    <property type="entry name" value="AAA_lid_NorR"/>
</dbReference>
<dbReference type="GO" id="GO:0043565">
    <property type="term" value="F:sequence-specific DNA binding"/>
    <property type="evidence" value="ECO:0007669"/>
    <property type="project" value="InterPro"/>
</dbReference>
<dbReference type="Gene3D" id="3.40.50.2300">
    <property type="match status" value="1"/>
</dbReference>
<evidence type="ECO:0000256" key="1">
    <source>
        <dbReference type="ARBA" id="ARBA00022741"/>
    </source>
</evidence>
<dbReference type="InterPro" id="IPR001789">
    <property type="entry name" value="Sig_transdc_resp-reg_receiver"/>
</dbReference>
<dbReference type="PANTHER" id="PTHR32071">
    <property type="entry name" value="TRANSCRIPTIONAL REGULATORY PROTEIN"/>
    <property type="match status" value="1"/>
</dbReference>
<organism evidence="8 9">
    <name type="scientific">Eiseniibacteriota bacterium</name>
    <dbReference type="NCBI Taxonomy" id="2212470"/>
    <lineage>
        <taxon>Bacteria</taxon>
        <taxon>Candidatus Eiseniibacteriota</taxon>
    </lineage>
</organism>
<evidence type="ECO:0000256" key="4">
    <source>
        <dbReference type="ARBA" id="ARBA00023163"/>
    </source>
</evidence>
<evidence type="ECO:0000259" key="7">
    <source>
        <dbReference type="PROSITE" id="PS50110"/>
    </source>
</evidence>
<feature type="domain" description="Response regulatory" evidence="7">
    <location>
        <begin position="6"/>
        <end position="120"/>
    </location>
</feature>
<dbReference type="PROSITE" id="PS50110">
    <property type="entry name" value="RESPONSE_REGULATORY"/>
    <property type="match status" value="1"/>
</dbReference>
<dbReference type="SMART" id="SM00448">
    <property type="entry name" value="REC"/>
    <property type="match status" value="1"/>
</dbReference>
<evidence type="ECO:0000256" key="3">
    <source>
        <dbReference type="ARBA" id="ARBA00023015"/>
    </source>
</evidence>
<dbReference type="GO" id="GO:0005524">
    <property type="term" value="F:ATP binding"/>
    <property type="evidence" value="ECO:0007669"/>
    <property type="project" value="UniProtKB-KW"/>
</dbReference>
<sequence>MRERPTVLVVDRESDAVRSLITFLRDHDYDVVWARDGETAFHALDEARVDGMIAVLQGPRIDGLAVLRHAIARSPELCAVMIAEPGDGGTGLLALQQGATDIQRPPLHPERLRIVLARGLAHQRLAARVDEMRETLDERFGLEHLVGLSPAFALVVEQVRHVASSRAPVLIQGETGTGKSLIARALHQAGARRDERFVWVSLGAVADEVVEQDLFGVEQGAGGSSARRGRLESADGGTLFLDRIDEAPPSVQIRLLRVLRDREFERVFGENARRVDVRIVAATYRDLVIEAAAGRFRPDLLQRLGSVVIRVPPLRERREDIPLLAETFLRDLNREHNRRVKGLTRGVLERLMRHAWPGNVRELRSTLEGMIVFAQGRRLLDLSDLPAGWKDAAADEDALHMSVGMTLEEAERRLLEATLRQTGFDKPRAASLLGIGLRTLYRKIQRYGIR</sequence>
<dbReference type="PANTHER" id="PTHR32071:SF122">
    <property type="entry name" value="SIGMA FACTOR"/>
    <property type="match status" value="1"/>
</dbReference>
<keyword evidence="4" id="KW-0804">Transcription</keyword>
<evidence type="ECO:0000256" key="5">
    <source>
        <dbReference type="PROSITE-ProRule" id="PRU00169"/>
    </source>
</evidence>